<gene>
    <name evidence="1" type="ORF">SAMN05444408_101608</name>
</gene>
<dbReference type="Proteomes" id="UP000184236">
    <property type="component" value="Unassembled WGS sequence"/>
</dbReference>
<evidence type="ECO:0000313" key="1">
    <source>
        <dbReference type="EMBL" id="SHE48885.1"/>
    </source>
</evidence>
<dbReference type="AlphaFoldDB" id="A0A1M4TWN7"/>
<protein>
    <submittedName>
        <fullName evidence="1">Uncharacterized protein</fullName>
    </submittedName>
</protein>
<dbReference type="EMBL" id="FQVO01000001">
    <property type="protein sequence ID" value="SHE48885.1"/>
    <property type="molecule type" value="Genomic_DNA"/>
</dbReference>
<reference evidence="2" key="1">
    <citation type="submission" date="2016-11" db="EMBL/GenBank/DDBJ databases">
        <authorList>
            <person name="Varghese N."/>
            <person name="Submissions S."/>
        </authorList>
    </citation>
    <scope>NUCLEOTIDE SEQUENCE [LARGE SCALE GENOMIC DNA]</scope>
    <source>
        <strain evidence="2">DSM 26898</strain>
    </source>
</reference>
<keyword evidence="2" id="KW-1185">Reference proteome</keyword>
<name>A0A1M4TWN7_9FLAO</name>
<sequence>MSYSKSVLLIAMSREENLELTLKTTWENGALRKLKFNPLKKSHCLSTRQIFNRRTNSQFVRVWGF</sequence>
<accession>A0A1M4TWN7</accession>
<organism evidence="1 2">
    <name type="scientific">Chryseobacterium takakiae</name>
    <dbReference type="NCBI Taxonomy" id="1302685"/>
    <lineage>
        <taxon>Bacteria</taxon>
        <taxon>Pseudomonadati</taxon>
        <taxon>Bacteroidota</taxon>
        <taxon>Flavobacteriia</taxon>
        <taxon>Flavobacteriales</taxon>
        <taxon>Weeksellaceae</taxon>
        <taxon>Chryseobacterium group</taxon>
        <taxon>Chryseobacterium</taxon>
    </lineage>
</organism>
<proteinExistence type="predicted"/>
<evidence type="ECO:0000313" key="2">
    <source>
        <dbReference type="Proteomes" id="UP000184236"/>
    </source>
</evidence>